<gene>
    <name evidence="2" type="ORF">EWM64_g8524</name>
</gene>
<reference evidence="2 3" key="1">
    <citation type="submission" date="2019-02" db="EMBL/GenBank/DDBJ databases">
        <title>Genome sequencing of the rare red list fungi Hericium alpestre (H. flagellum).</title>
        <authorList>
            <person name="Buettner E."/>
            <person name="Kellner H."/>
        </authorList>
    </citation>
    <scope>NUCLEOTIDE SEQUENCE [LARGE SCALE GENOMIC DNA]</scope>
    <source>
        <strain evidence="2 3">DSM 108284</strain>
    </source>
</reference>
<evidence type="ECO:0000256" key="1">
    <source>
        <dbReference type="SAM" id="MobiDB-lite"/>
    </source>
</evidence>
<dbReference type="AlphaFoldDB" id="A0A4Y9ZML7"/>
<dbReference type="Proteomes" id="UP000298061">
    <property type="component" value="Unassembled WGS sequence"/>
</dbReference>
<sequence>MPLTYSEMLKQGHQQEPIAAEDSNSDSESDEVELVEDPEDIADLLHAITTKSNPAASSVSGVVTVLSDQARCFIVNHHALLVSLWKIPSVSMKTVLEQSKFAFNIDMALATLPSVKLVVNQKVMIGHAGTFKTTHPATVVSLQLPSSSTTEDPLFIFPGEIMAKRCYFIKDKGRAGR</sequence>
<proteinExistence type="predicted"/>
<keyword evidence="3" id="KW-1185">Reference proteome</keyword>
<accession>A0A4Y9ZML7</accession>
<protein>
    <submittedName>
        <fullName evidence="2">Uncharacterized protein</fullName>
    </submittedName>
</protein>
<organism evidence="2 3">
    <name type="scientific">Hericium alpestre</name>
    <dbReference type="NCBI Taxonomy" id="135208"/>
    <lineage>
        <taxon>Eukaryota</taxon>
        <taxon>Fungi</taxon>
        <taxon>Dikarya</taxon>
        <taxon>Basidiomycota</taxon>
        <taxon>Agaricomycotina</taxon>
        <taxon>Agaricomycetes</taxon>
        <taxon>Russulales</taxon>
        <taxon>Hericiaceae</taxon>
        <taxon>Hericium</taxon>
    </lineage>
</organism>
<evidence type="ECO:0000313" key="2">
    <source>
        <dbReference type="EMBL" id="TFY75490.1"/>
    </source>
</evidence>
<comment type="caution">
    <text evidence="2">The sequence shown here is derived from an EMBL/GenBank/DDBJ whole genome shotgun (WGS) entry which is preliminary data.</text>
</comment>
<dbReference type="EMBL" id="SFCI01001552">
    <property type="protein sequence ID" value="TFY75490.1"/>
    <property type="molecule type" value="Genomic_DNA"/>
</dbReference>
<feature type="region of interest" description="Disordered" evidence="1">
    <location>
        <begin position="1"/>
        <end position="33"/>
    </location>
</feature>
<feature type="compositionally biased region" description="Acidic residues" evidence="1">
    <location>
        <begin position="23"/>
        <end position="33"/>
    </location>
</feature>
<name>A0A4Y9ZML7_9AGAM</name>
<evidence type="ECO:0000313" key="3">
    <source>
        <dbReference type="Proteomes" id="UP000298061"/>
    </source>
</evidence>